<dbReference type="Proteomes" id="UP000606786">
    <property type="component" value="Unassembled WGS sequence"/>
</dbReference>
<evidence type="ECO:0000313" key="2">
    <source>
        <dbReference type="Proteomes" id="UP000606786"/>
    </source>
</evidence>
<sequence>MSQTVRKLNESLLHYCSRIAALSKRFGLSEMVVEKNTRDGLNPRYLRLLKPGKLIVNAEIISNENVGVDALNVKEWYSYETKVEDINKLLDLMNNYRDVCYKLELNRLYRARKNED</sequence>
<keyword evidence="2" id="KW-1185">Reference proteome</keyword>
<protein>
    <submittedName>
        <fullName evidence="1">(Mediterranean fruit fly) hypothetical protein</fullName>
    </submittedName>
</protein>
<accession>A0A811USJ2</accession>
<reference evidence="1" key="1">
    <citation type="submission" date="2020-11" db="EMBL/GenBank/DDBJ databases">
        <authorList>
            <person name="Whitehead M."/>
        </authorList>
    </citation>
    <scope>NUCLEOTIDE SEQUENCE</scope>
    <source>
        <strain evidence="1">EGII</strain>
    </source>
</reference>
<organism evidence="1 2">
    <name type="scientific">Ceratitis capitata</name>
    <name type="common">Mediterranean fruit fly</name>
    <name type="synonym">Tephritis capitata</name>
    <dbReference type="NCBI Taxonomy" id="7213"/>
    <lineage>
        <taxon>Eukaryota</taxon>
        <taxon>Metazoa</taxon>
        <taxon>Ecdysozoa</taxon>
        <taxon>Arthropoda</taxon>
        <taxon>Hexapoda</taxon>
        <taxon>Insecta</taxon>
        <taxon>Pterygota</taxon>
        <taxon>Neoptera</taxon>
        <taxon>Endopterygota</taxon>
        <taxon>Diptera</taxon>
        <taxon>Brachycera</taxon>
        <taxon>Muscomorpha</taxon>
        <taxon>Tephritoidea</taxon>
        <taxon>Tephritidae</taxon>
        <taxon>Ceratitis</taxon>
        <taxon>Ceratitis</taxon>
    </lineage>
</organism>
<dbReference type="AlphaFoldDB" id="A0A811USJ2"/>
<dbReference type="EMBL" id="CAJHJT010000023">
    <property type="protein sequence ID" value="CAD7001278.1"/>
    <property type="molecule type" value="Genomic_DNA"/>
</dbReference>
<name>A0A811USJ2_CERCA</name>
<proteinExistence type="predicted"/>
<comment type="caution">
    <text evidence="1">The sequence shown here is derived from an EMBL/GenBank/DDBJ whole genome shotgun (WGS) entry which is preliminary data.</text>
</comment>
<evidence type="ECO:0000313" key="1">
    <source>
        <dbReference type="EMBL" id="CAD7001278.1"/>
    </source>
</evidence>
<gene>
    <name evidence="1" type="ORF">CCAP1982_LOCUS9776</name>
</gene>